<name>A0AAD5V134_9APHY</name>
<feature type="transmembrane region" description="Helical" evidence="2">
    <location>
        <begin position="144"/>
        <end position="164"/>
    </location>
</feature>
<dbReference type="Proteomes" id="UP001212997">
    <property type="component" value="Unassembled WGS sequence"/>
</dbReference>
<gene>
    <name evidence="3" type="ORF">NLI96_g6351</name>
</gene>
<evidence type="ECO:0000256" key="1">
    <source>
        <dbReference type="SAM" id="MobiDB-lite"/>
    </source>
</evidence>
<evidence type="ECO:0000313" key="3">
    <source>
        <dbReference type="EMBL" id="KAJ3483380.1"/>
    </source>
</evidence>
<accession>A0AAD5V134</accession>
<sequence>MVASLSQAVFASARIYSIYQKELKYGVLIFVLYVIPVGLRLFNAIHVEYIPESVGGVDLGCNQVTSTYLQYHGLTSCLEVRGECINKVEELLTVSLVTISMNVFQIIADVTAIFLTVRRSLHIRENTLLFQGTFRTTDFLVQDGSILIGILLLVNIAQAIIVLVSPIDYLDIVSWQVSCILQCHWIFQLRQVLLSDDDTTSLGSMSSVRFANRLMGNIGAPLRHIGSSDLDSLDDESILFSSDPLSTMAIPDTPSDQETLLLNRQSSVDIEIDDLFEDEEYGKKVLGLIRRKGTTDTVDYHIVSLDATPNEKEPLVSDDESIHGPEQSLIP</sequence>
<organism evidence="3 4">
    <name type="scientific">Meripilus lineatus</name>
    <dbReference type="NCBI Taxonomy" id="2056292"/>
    <lineage>
        <taxon>Eukaryota</taxon>
        <taxon>Fungi</taxon>
        <taxon>Dikarya</taxon>
        <taxon>Basidiomycota</taxon>
        <taxon>Agaricomycotina</taxon>
        <taxon>Agaricomycetes</taxon>
        <taxon>Polyporales</taxon>
        <taxon>Meripilaceae</taxon>
        <taxon>Meripilus</taxon>
    </lineage>
</organism>
<evidence type="ECO:0000313" key="4">
    <source>
        <dbReference type="Proteomes" id="UP001212997"/>
    </source>
</evidence>
<feature type="compositionally biased region" description="Basic and acidic residues" evidence="1">
    <location>
        <begin position="309"/>
        <end position="323"/>
    </location>
</feature>
<protein>
    <submittedName>
        <fullName evidence="3">Uncharacterized protein</fullName>
    </submittedName>
</protein>
<feature type="region of interest" description="Disordered" evidence="1">
    <location>
        <begin position="309"/>
        <end position="331"/>
    </location>
</feature>
<feature type="transmembrane region" description="Helical" evidence="2">
    <location>
        <begin position="23"/>
        <end position="42"/>
    </location>
</feature>
<keyword evidence="4" id="KW-1185">Reference proteome</keyword>
<keyword evidence="2" id="KW-0472">Membrane</keyword>
<comment type="caution">
    <text evidence="3">The sequence shown here is derived from an EMBL/GenBank/DDBJ whole genome shotgun (WGS) entry which is preliminary data.</text>
</comment>
<reference evidence="3" key="1">
    <citation type="submission" date="2022-07" db="EMBL/GenBank/DDBJ databases">
        <title>Genome Sequence of Physisporinus lineatus.</title>
        <authorList>
            <person name="Buettner E."/>
        </authorList>
    </citation>
    <scope>NUCLEOTIDE SEQUENCE</scope>
    <source>
        <strain evidence="3">VT162</strain>
    </source>
</reference>
<keyword evidence="2" id="KW-0812">Transmembrane</keyword>
<evidence type="ECO:0000256" key="2">
    <source>
        <dbReference type="SAM" id="Phobius"/>
    </source>
</evidence>
<proteinExistence type="predicted"/>
<keyword evidence="2" id="KW-1133">Transmembrane helix</keyword>
<dbReference type="AlphaFoldDB" id="A0AAD5V134"/>
<dbReference type="EMBL" id="JANAWD010000230">
    <property type="protein sequence ID" value="KAJ3483380.1"/>
    <property type="molecule type" value="Genomic_DNA"/>
</dbReference>
<feature type="transmembrane region" description="Helical" evidence="2">
    <location>
        <begin position="91"/>
        <end position="115"/>
    </location>
</feature>